<dbReference type="Gramene" id="GBG64880">
    <property type="protein sequence ID" value="GBG64880"/>
    <property type="gene ID" value="CBR_g48348"/>
</dbReference>
<gene>
    <name evidence="8" type="ORF">CBR_g48348</name>
</gene>
<proteinExistence type="predicted"/>
<dbReference type="PANTHER" id="PTHR45686">
    <property type="entry name" value="ADP-RIBOSYLATION FACTOR GTPASE ACTIVATING PROTEIN 3, ISOFORM H-RELATED"/>
    <property type="match status" value="1"/>
</dbReference>
<evidence type="ECO:0000256" key="2">
    <source>
        <dbReference type="ARBA" id="ARBA00022723"/>
    </source>
</evidence>
<evidence type="ECO:0000259" key="7">
    <source>
        <dbReference type="PROSITE" id="PS50115"/>
    </source>
</evidence>
<dbReference type="STRING" id="69332.A0A388K496"/>
<evidence type="ECO:0000313" key="8">
    <source>
        <dbReference type="EMBL" id="GBG64880.1"/>
    </source>
</evidence>
<evidence type="ECO:0000256" key="1">
    <source>
        <dbReference type="ARBA" id="ARBA00022468"/>
    </source>
</evidence>
<evidence type="ECO:0000256" key="5">
    <source>
        <dbReference type="PROSITE-ProRule" id="PRU00288"/>
    </source>
</evidence>
<feature type="region of interest" description="Disordered" evidence="6">
    <location>
        <begin position="137"/>
        <end position="370"/>
    </location>
</feature>
<dbReference type="InterPro" id="IPR037278">
    <property type="entry name" value="ARFGAP/RecO"/>
</dbReference>
<evidence type="ECO:0000256" key="6">
    <source>
        <dbReference type="SAM" id="MobiDB-lite"/>
    </source>
</evidence>
<dbReference type="CDD" id="cd08831">
    <property type="entry name" value="ArfGap_ArfGap2_3_like"/>
    <property type="match status" value="1"/>
</dbReference>
<dbReference type="PRINTS" id="PR00405">
    <property type="entry name" value="REVINTRACTNG"/>
</dbReference>
<evidence type="ECO:0000313" key="9">
    <source>
        <dbReference type="Proteomes" id="UP000265515"/>
    </source>
</evidence>
<dbReference type="Proteomes" id="UP000265515">
    <property type="component" value="Unassembled WGS sequence"/>
</dbReference>
<feature type="compositionally biased region" description="Low complexity" evidence="6">
    <location>
        <begin position="178"/>
        <end position="193"/>
    </location>
</feature>
<evidence type="ECO:0000256" key="4">
    <source>
        <dbReference type="ARBA" id="ARBA00022833"/>
    </source>
</evidence>
<dbReference type="OrthoDB" id="983479at2759"/>
<sequence length="468" mass="49118">MASEADTMERDTVFKKLKAKSENKMCFDCNSKNATWASVTFGVFICLDCSALHRSLGVHVSFVRSTNLDTWSPEQLKMMALGGNGRARTFFKQHGWTDGGKIEAKYTSRAAELYKDTLSKEVLKSNAVKQTPLQILSSSAPTSSPGFSLTSAPSSFSGPASPKWPSPASPLNDESSRVGSTVATSAALVATSAPSGERLPPAVARPTTPPQTGTSTTSNAAAKAIPGLGRKPGLLGAKKLTSGPKTGGGGLGVRKLTTKVSDSLYEQKPDNPQPQPAVSEPAAQGGQSGSSKGLQPPPGPAPSRSSRFTYEEPSQVTASSGSSSGGHIAPPSSSGDFFSEFGSSSARRQSNSGRQKAKFEESTEAQKKFANAKSISSAQFFGDHESSVDSEKETRLQKFVSANAISSAEYFDRDEGNSASALDVTASELISRISLQDVAQLKNLAGSAGKKLTSVASNFLQDLQERIR</sequence>
<dbReference type="GO" id="GO:0005096">
    <property type="term" value="F:GTPase activator activity"/>
    <property type="evidence" value="ECO:0007669"/>
    <property type="project" value="UniProtKB-KW"/>
</dbReference>
<evidence type="ECO:0000256" key="3">
    <source>
        <dbReference type="ARBA" id="ARBA00022771"/>
    </source>
</evidence>
<dbReference type="GO" id="GO:0000139">
    <property type="term" value="C:Golgi membrane"/>
    <property type="evidence" value="ECO:0007669"/>
    <property type="project" value="GOC"/>
</dbReference>
<dbReference type="SUPFAM" id="SSF57863">
    <property type="entry name" value="ArfGap/RecO-like zinc finger"/>
    <property type="match status" value="1"/>
</dbReference>
<dbReference type="PANTHER" id="PTHR45686:SF4">
    <property type="entry name" value="ADP-RIBOSYLATION FACTOR GTPASE ACTIVATING PROTEIN 3, ISOFORM H"/>
    <property type="match status" value="1"/>
</dbReference>
<keyword evidence="4" id="KW-0862">Zinc</keyword>
<dbReference type="GO" id="GO:0008270">
    <property type="term" value="F:zinc ion binding"/>
    <property type="evidence" value="ECO:0007669"/>
    <property type="project" value="UniProtKB-KW"/>
</dbReference>
<feature type="compositionally biased region" description="Low complexity" evidence="6">
    <location>
        <begin position="137"/>
        <end position="161"/>
    </location>
</feature>
<dbReference type="InterPro" id="IPR001164">
    <property type="entry name" value="ArfGAP_dom"/>
</dbReference>
<protein>
    <recommendedName>
        <fullName evidence="7">Arf-GAP domain-containing protein</fullName>
    </recommendedName>
</protein>
<reference evidence="8 9" key="1">
    <citation type="journal article" date="2018" name="Cell">
        <title>The Chara Genome: Secondary Complexity and Implications for Plant Terrestrialization.</title>
        <authorList>
            <person name="Nishiyama T."/>
            <person name="Sakayama H."/>
            <person name="Vries J.D."/>
            <person name="Buschmann H."/>
            <person name="Saint-Marcoux D."/>
            <person name="Ullrich K.K."/>
            <person name="Haas F.B."/>
            <person name="Vanderstraeten L."/>
            <person name="Becker D."/>
            <person name="Lang D."/>
            <person name="Vosolsobe S."/>
            <person name="Rombauts S."/>
            <person name="Wilhelmsson P.K.I."/>
            <person name="Janitza P."/>
            <person name="Kern R."/>
            <person name="Heyl A."/>
            <person name="Rumpler F."/>
            <person name="Villalobos L.I.A.C."/>
            <person name="Clay J.M."/>
            <person name="Skokan R."/>
            <person name="Toyoda A."/>
            <person name="Suzuki Y."/>
            <person name="Kagoshima H."/>
            <person name="Schijlen E."/>
            <person name="Tajeshwar N."/>
            <person name="Catarino B."/>
            <person name="Hetherington A.J."/>
            <person name="Saltykova A."/>
            <person name="Bonnot C."/>
            <person name="Breuninger H."/>
            <person name="Symeonidi A."/>
            <person name="Radhakrishnan G.V."/>
            <person name="Van Nieuwerburgh F."/>
            <person name="Deforce D."/>
            <person name="Chang C."/>
            <person name="Karol K.G."/>
            <person name="Hedrich R."/>
            <person name="Ulvskov P."/>
            <person name="Glockner G."/>
            <person name="Delwiche C.F."/>
            <person name="Petrasek J."/>
            <person name="Van de Peer Y."/>
            <person name="Friml J."/>
            <person name="Beilby M."/>
            <person name="Dolan L."/>
            <person name="Kohara Y."/>
            <person name="Sugano S."/>
            <person name="Fujiyama A."/>
            <person name="Delaux P.-M."/>
            <person name="Quint M."/>
            <person name="TheiBen G."/>
            <person name="Hagemann M."/>
            <person name="Harholt J."/>
            <person name="Dunand C."/>
            <person name="Zachgo S."/>
            <person name="Langdale J."/>
            <person name="Maumus F."/>
            <person name="Straeten D.V.D."/>
            <person name="Gould S.B."/>
            <person name="Rensing S.A."/>
        </authorList>
    </citation>
    <scope>NUCLEOTIDE SEQUENCE [LARGE SCALE GENOMIC DNA]</scope>
    <source>
        <strain evidence="8 9">S276</strain>
    </source>
</reference>
<accession>A0A388K496</accession>
<dbReference type="PROSITE" id="PS50115">
    <property type="entry name" value="ARFGAP"/>
    <property type="match status" value="1"/>
</dbReference>
<name>A0A388K496_CHABU</name>
<dbReference type="InterPro" id="IPR038508">
    <property type="entry name" value="ArfGAP_dom_sf"/>
</dbReference>
<feature type="compositionally biased region" description="Basic and acidic residues" evidence="6">
    <location>
        <begin position="357"/>
        <end position="367"/>
    </location>
</feature>
<keyword evidence="3 5" id="KW-0863">Zinc-finger</keyword>
<dbReference type="Gene3D" id="1.10.220.150">
    <property type="entry name" value="Arf GTPase activating protein"/>
    <property type="match status" value="1"/>
</dbReference>
<feature type="domain" description="Arf-GAP" evidence="7">
    <location>
        <begin position="11"/>
        <end position="127"/>
    </location>
</feature>
<dbReference type="OMA" id="TREQYMS"/>
<dbReference type="EMBL" id="BFEA01000055">
    <property type="protein sequence ID" value="GBG64880.1"/>
    <property type="molecule type" value="Genomic_DNA"/>
</dbReference>
<dbReference type="AlphaFoldDB" id="A0A388K496"/>
<organism evidence="8 9">
    <name type="scientific">Chara braunii</name>
    <name type="common">Braun's stonewort</name>
    <dbReference type="NCBI Taxonomy" id="69332"/>
    <lineage>
        <taxon>Eukaryota</taxon>
        <taxon>Viridiplantae</taxon>
        <taxon>Streptophyta</taxon>
        <taxon>Charophyceae</taxon>
        <taxon>Charales</taxon>
        <taxon>Characeae</taxon>
        <taxon>Chara</taxon>
    </lineage>
</organism>
<keyword evidence="2" id="KW-0479">Metal-binding</keyword>
<feature type="compositionally biased region" description="Low complexity" evidence="6">
    <location>
        <begin position="318"/>
        <end position="345"/>
    </location>
</feature>
<keyword evidence="1" id="KW-0343">GTPase activation</keyword>
<feature type="compositionally biased region" description="Low complexity" evidence="6">
    <location>
        <begin position="281"/>
        <end position="294"/>
    </location>
</feature>
<comment type="caution">
    <text evidence="8">The sequence shown here is derived from an EMBL/GenBank/DDBJ whole genome shotgun (WGS) entry which is preliminary data.</text>
</comment>
<dbReference type="GO" id="GO:0048205">
    <property type="term" value="P:COPI coating of Golgi vesicle"/>
    <property type="evidence" value="ECO:0007669"/>
    <property type="project" value="TreeGrafter"/>
</dbReference>
<dbReference type="SMART" id="SM00105">
    <property type="entry name" value="ArfGap"/>
    <property type="match status" value="1"/>
</dbReference>
<keyword evidence="9" id="KW-1185">Reference proteome</keyword>
<dbReference type="Pfam" id="PF01412">
    <property type="entry name" value="ArfGap"/>
    <property type="match status" value="1"/>
</dbReference>